<evidence type="ECO:0000256" key="15">
    <source>
        <dbReference type="SAM" id="MobiDB-lite"/>
    </source>
</evidence>
<dbReference type="InterPro" id="IPR012001">
    <property type="entry name" value="Thiamin_PyroP_enz_TPP-bd_dom"/>
</dbReference>
<dbReference type="SUPFAM" id="SSF52518">
    <property type="entry name" value="Thiamin diphosphate-binding fold (THDP-binding)"/>
    <property type="match status" value="2"/>
</dbReference>
<dbReference type="InterPro" id="IPR029035">
    <property type="entry name" value="DHS-like_NAD/FAD-binding_dom"/>
</dbReference>
<evidence type="ECO:0000313" key="19">
    <source>
        <dbReference type="EMBL" id="SQB64764.1"/>
    </source>
</evidence>
<protein>
    <recommendedName>
        <fullName evidence="4 14">Acetolactate synthase</fullName>
        <ecNumber evidence="4 14">2.2.1.6</ecNumber>
    </recommendedName>
</protein>
<feature type="domain" description="Thiamine pyrophosphate enzyme TPP-binding" evidence="17">
    <location>
        <begin position="419"/>
        <end position="580"/>
    </location>
</feature>
<dbReference type="EC" id="2.2.1.6" evidence="4 14"/>
<dbReference type="Gene3D" id="3.40.50.1220">
    <property type="entry name" value="TPP-binding domain"/>
    <property type="match status" value="1"/>
</dbReference>
<dbReference type="InterPro" id="IPR045229">
    <property type="entry name" value="TPP_enz"/>
</dbReference>
<keyword evidence="6" id="KW-0285">Flavoprotein</keyword>
<dbReference type="GO" id="GO:0009099">
    <property type="term" value="P:L-valine biosynthetic process"/>
    <property type="evidence" value="ECO:0007669"/>
    <property type="project" value="UniProtKB-UniPathway"/>
</dbReference>
<dbReference type="GO" id="GO:0009097">
    <property type="term" value="P:isoleucine biosynthetic process"/>
    <property type="evidence" value="ECO:0007669"/>
    <property type="project" value="UniProtKB-UniPathway"/>
</dbReference>
<dbReference type="GO" id="GO:0030976">
    <property type="term" value="F:thiamine pyrophosphate binding"/>
    <property type="evidence" value="ECO:0007669"/>
    <property type="project" value="UniProtKB-UniRule"/>
</dbReference>
<dbReference type="OMA" id="QETDMIG"/>
<keyword evidence="5 14" id="KW-0028">Amino-acid biosynthesis</keyword>
<dbReference type="CDD" id="cd07035">
    <property type="entry name" value="TPP_PYR_POX_like"/>
    <property type="match status" value="1"/>
</dbReference>
<evidence type="ECO:0000256" key="7">
    <source>
        <dbReference type="ARBA" id="ARBA00022679"/>
    </source>
</evidence>
<dbReference type="NCBIfam" id="NF005860">
    <property type="entry name" value="PRK07789.1"/>
    <property type="match status" value="1"/>
</dbReference>
<dbReference type="InterPro" id="IPR029061">
    <property type="entry name" value="THDP-binding"/>
</dbReference>
<dbReference type="InterPro" id="IPR039368">
    <property type="entry name" value="AHAS_TPP"/>
</dbReference>
<evidence type="ECO:0000256" key="9">
    <source>
        <dbReference type="ARBA" id="ARBA00022827"/>
    </source>
</evidence>
<evidence type="ECO:0000256" key="8">
    <source>
        <dbReference type="ARBA" id="ARBA00022723"/>
    </source>
</evidence>
<evidence type="ECO:0000256" key="3">
    <source>
        <dbReference type="ARBA" id="ARBA00007812"/>
    </source>
</evidence>
<evidence type="ECO:0000256" key="12">
    <source>
        <dbReference type="ARBA" id="ARBA00023304"/>
    </source>
</evidence>
<dbReference type="NCBIfam" id="TIGR00118">
    <property type="entry name" value="acolac_lg"/>
    <property type="match status" value="1"/>
</dbReference>
<evidence type="ECO:0000256" key="10">
    <source>
        <dbReference type="ARBA" id="ARBA00022842"/>
    </source>
</evidence>
<keyword evidence="7 14" id="KW-0808">Transferase</keyword>
<evidence type="ECO:0000313" key="20">
    <source>
        <dbReference type="Proteomes" id="UP000250245"/>
    </source>
</evidence>
<dbReference type="FunFam" id="3.40.50.970:FF:000016">
    <property type="entry name" value="Acetolactate synthase"/>
    <property type="match status" value="1"/>
</dbReference>
<dbReference type="Pfam" id="PF02776">
    <property type="entry name" value="TPP_enzyme_N"/>
    <property type="match status" value="1"/>
</dbReference>
<dbReference type="FunFam" id="3.40.50.970:FF:000007">
    <property type="entry name" value="Acetolactate synthase"/>
    <property type="match status" value="1"/>
</dbReference>
<dbReference type="InterPro" id="IPR012846">
    <property type="entry name" value="Acetolactate_synth_lsu"/>
</dbReference>
<comment type="cofactor">
    <cofactor evidence="14">
        <name>thiamine diphosphate</name>
        <dbReference type="ChEBI" id="CHEBI:58937"/>
    </cofactor>
    <text evidence="14">Binds 1 thiamine pyrophosphate per subunit.</text>
</comment>
<dbReference type="AlphaFoldDB" id="A0A2X2YL11"/>
<gene>
    <name evidence="19" type="primary">ilvB1</name>
    <name evidence="19" type="ORF">NCTC11820_01118</name>
</gene>
<dbReference type="EMBL" id="UASJ01000001">
    <property type="protein sequence ID" value="SQB64764.1"/>
    <property type="molecule type" value="Genomic_DNA"/>
</dbReference>
<name>A0A2X2YL11_9ACTO</name>
<dbReference type="GO" id="GO:0000287">
    <property type="term" value="F:magnesium ion binding"/>
    <property type="evidence" value="ECO:0007669"/>
    <property type="project" value="UniProtKB-UniRule"/>
</dbReference>
<dbReference type="Gene3D" id="3.40.50.970">
    <property type="match status" value="2"/>
</dbReference>
<dbReference type="InterPro" id="IPR000399">
    <property type="entry name" value="TPP-bd_CS"/>
</dbReference>
<dbReference type="RefSeq" id="WP_013189412.1">
    <property type="nucleotide sequence ID" value="NZ_CP068112.1"/>
</dbReference>
<sequence length="613" mass="65976">MSEPEKKSMGAYGPEETPNEVDPAARGEVMTGAKAIIRTLEELGVTDIFGLPGGAILSTFDPLYDSQKLNFVLARHEQGAAHAAEGYAKSTGKTGVCLVTSGPAATNLLTGLADAMMDSVPMVAITGQVGAESIGTDAFQESDIVGASMPLTKHSFLVTRPEDIPSRLAEAFFIATSGRPGPVLVDVTKTAQNKKMAFTWPPPMELPGYKLPGKPSKQQIVAAATEIAVAHRPVLYVGGGVIGANAAPELRELADATGAPVVTTLTARGAFPDDSPQHMGMPGMHGHVSAVLSMQQADLLIALGTRFDDRVTGDVKCFAPHAKVIHVDIDAAEISKIRHADVPIVGNLKDVMAALLRALPQAYKQYGRPDLTPWMKSLTKLKDKYPVYFDDTLDGLVSPQKAIKVLDEVSDEDAIVVTGVGQHQMWASQFMTYRYPRTYISSCGLGTMGFGVPAAMGAKVANPDREVWLIDGDGSFQMTNQELATCTQLNIPIKVMLINNSSLGMVRQWQTLFYNQRYSQTDLHDGVRNFAEADRVGIPDFMLLAKAYGAEGIRVTDPKDLRKALETAHQINDRPVVVEVLVSPDAMVFPMVPAGQTNDKVIYAPDKTVTWED</sequence>
<feature type="domain" description="Thiamine pyrophosphate enzyme central" evidence="16">
    <location>
        <begin position="222"/>
        <end position="355"/>
    </location>
</feature>
<dbReference type="GeneID" id="55565587"/>
<keyword evidence="12 14" id="KW-0100">Branched-chain amino acid biosynthesis</keyword>
<dbReference type="UniPathway" id="UPA00047">
    <property type="reaction ID" value="UER00055"/>
</dbReference>
<feature type="region of interest" description="Disordered" evidence="15">
    <location>
        <begin position="1"/>
        <end position="22"/>
    </location>
</feature>
<dbReference type="PANTHER" id="PTHR18968:SF13">
    <property type="entry name" value="ACETOLACTATE SYNTHASE CATALYTIC SUBUNIT, MITOCHONDRIAL"/>
    <property type="match status" value="1"/>
</dbReference>
<dbReference type="Proteomes" id="UP000250245">
    <property type="component" value="Unassembled WGS sequence"/>
</dbReference>
<keyword evidence="11 14" id="KW-0786">Thiamine pyrophosphate</keyword>
<evidence type="ECO:0000259" key="17">
    <source>
        <dbReference type="Pfam" id="PF02775"/>
    </source>
</evidence>
<keyword evidence="8 14" id="KW-0479">Metal-binding</keyword>
<evidence type="ECO:0000256" key="5">
    <source>
        <dbReference type="ARBA" id="ARBA00022605"/>
    </source>
</evidence>
<evidence type="ECO:0000259" key="18">
    <source>
        <dbReference type="Pfam" id="PF02776"/>
    </source>
</evidence>
<dbReference type="SUPFAM" id="SSF52467">
    <property type="entry name" value="DHS-like NAD/FAD-binding domain"/>
    <property type="match status" value="1"/>
</dbReference>
<dbReference type="GO" id="GO:0050660">
    <property type="term" value="F:flavin adenine dinucleotide binding"/>
    <property type="evidence" value="ECO:0007669"/>
    <property type="project" value="InterPro"/>
</dbReference>
<evidence type="ECO:0000256" key="14">
    <source>
        <dbReference type="RuleBase" id="RU003591"/>
    </source>
</evidence>
<comment type="cofactor">
    <cofactor evidence="14">
        <name>Mg(2+)</name>
        <dbReference type="ChEBI" id="CHEBI:18420"/>
    </cofactor>
    <text evidence="14">Binds 1 Mg(2+) ion per subunit.</text>
</comment>
<evidence type="ECO:0000256" key="6">
    <source>
        <dbReference type="ARBA" id="ARBA00022630"/>
    </source>
</evidence>
<dbReference type="GO" id="GO:0005948">
    <property type="term" value="C:acetolactate synthase complex"/>
    <property type="evidence" value="ECO:0007669"/>
    <property type="project" value="TreeGrafter"/>
</dbReference>
<evidence type="ECO:0000256" key="11">
    <source>
        <dbReference type="ARBA" id="ARBA00023052"/>
    </source>
</evidence>
<evidence type="ECO:0000256" key="4">
    <source>
        <dbReference type="ARBA" id="ARBA00013145"/>
    </source>
</evidence>
<dbReference type="Pfam" id="PF00205">
    <property type="entry name" value="TPP_enzyme_M"/>
    <property type="match status" value="1"/>
</dbReference>
<organism evidence="19 20">
    <name type="scientific">Mobiluncus curtisii</name>
    <dbReference type="NCBI Taxonomy" id="2051"/>
    <lineage>
        <taxon>Bacteria</taxon>
        <taxon>Bacillati</taxon>
        <taxon>Actinomycetota</taxon>
        <taxon>Actinomycetes</taxon>
        <taxon>Actinomycetales</taxon>
        <taxon>Actinomycetaceae</taxon>
        <taxon>Mobiluncus</taxon>
    </lineage>
</organism>
<comment type="similarity">
    <text evidence="3 14">Belongs to the TPP enzyme family.</text>
</comment>
<comment type="pathway">
    <text evidence="1 14">Amino-acid biosynthesis; L-isoleucine biosynthesis; L-isoleucine from 2-oxobutanoate: step 1/4.</text>
</comment>
<dbReference type="PANTHER" id="PTHR18968">
    <property type="entry name" value="THIAMINE PYROPHOSPHATE ENZYMES"/>
    <property type="match status" value="1"/>
</dbReference>
<evidence type="ECO:0000256" key="1">
    <source>
        <dbReference type="ARBA" id="ARBA00004974"/>
    </source>
</evidence>
<dbReference type="InterPro" id="IPR012000">
    <property type="entry name" value="Thiamin_PyroP_enz_cen_dom"/>
</dbReference>
<dbReference type="UniPathway" id="UPA00049">
    <property type="reaction ID" value="UER00059"/>
</dbReference>
<comment type="pathway">
    <text evidence="2 14">Amino-acid biosynthesis; L-valine biosynthesis; L-valine from pyruvate: step 1/4.</text>
</comment>
<dbReference type="GO" id="GO:0003984">
    <property type="term" value="F:acetolactate synthase activity"/>
    <property type="evidence" value="ECO:0007669"/>
    <property type="project" value="UniProtKB-EC"/>
</dbReference>
<dbReference type="CDD" id="cd02015">
    <property type="entry name" value="TPP_AHAS"/>
    <property type="match status" value="1"/>
</dbReference>
<accession>A0A2X2YL11</accession>
<comment type="catalytic activity">
    <reaction evidence="13 14">
        <text>2 pyruvate + H(+) = (2S)-2-acetolactate + CO2</text>
        <dbReference type="Rhea" id="RHEA:25249"/>
        <dbReference type="ChEBI" id="CHEBI:15361"/>
        <dbReference type="ChEBI" id="CHEBI:15378"/>
        <dbReference type="ChEBI" id="CHEBI:16526"/>
        <dbReference type="ChEBI" id="CHEBI:58476"/>
        <dbReference type="EC" id="2.2.1.6"/>
    </reaction>
</comment>
<dbReference type="InterPro" id="IPR011766">
    <property type="entry name" value="TPP_enzyme_TPP-bd"/>
</dbReference>
<reference evidence="19 20" key="1">
    <citation type="submission" date="2018-06" db="EMBL/GenBank/DDBJ databases">
        <authorList>
            <consortium name="Pathogen Informatics"/>
            <person name="Doyle S."/>
        </authorList>
    </citation>
    <scope>NUCLEOTIDE SEQUENCE [LARGE SCALE GENOMIC DNA]</scope>
    <source>
        <strain evidence="19 20">NCTC11820</strain>
    </source>
</reference>
<keyword evidence="9" id="KW-0274">FAD</keyword>
<proteinExistence type="inferred from homology"/>
<evidence type="ECO:0000256" key="13">
    <source>
        <dbReference type="ARBA" id="ARBA00048670"/>
    </source>
</evidence>
<dbReference type="FunFam" id="3.40.50.1220:FF:000008">
    <property type="entry name" value="Acetolactate synthase"/>
    <property type="match status" value="1"/>
</dbReference>
<evidence type="ECO:0000256" key="2">
    <source>
        <dbReference type="ARBA" id="ARBA00005025"/>
    </source>
</evidence>
<keyword evidence="10 14" id="KW-0460">Magnesium</keyword>
<dbReference type="PROSITE" id="PS00187">
    <property type="entry name" value="TPP_ENZYMES"/>
    <property type="match status" value="1"/>
</dbReference>
<dbReference type="Pfam" id="PF02775">
    <property type="entry name" value="TPP_enzyme_C"/>
    <property type="match status" value="1"/>
</dbReference>
<feature type="domain" description="Thiamine pyrophosphate enzyme N-terminal TPP-binding" evidence="18">
    <location>
        <begin position="30"/>
        <end position="144"/>
    </location>
</feature>
<evidence type="ECO:0000259" key="16">
    <source>
        <dbReference type="Pfam" id="PF00205"/>
    </source>
</evidence>